<dbReference type="Proteomes" id="UP001219934">
    <property type="component" value="Unassembled WGS sequence"/>
</dbReference>
<gene>
    <name evidence="1" type="ORF">JOQ06_011516</name>
</gene>
<sequence length="61" mass="6657">AFDQSLIINTYKCQSKLDVRLVGGWGQCLLRGKKLGSMCASTLSLLSLTRPALQSSALWVE</sequence>
<dbReference type="EMBL" id="JAPTMU010000006">
    <property type="protein sequence ID" value="KAJ4941638.1"/>
    <property type="molecule type" value="Genomic_DNA"/>
</dbReference>
<protein>
    <submittedName>
        <fullName evidence="1">Uncharacterized protein</fullName>
    </submittedName>
</protein>
<proteinExistence type="predicted"/>
<accession>A0AAD6BBI9</accession>
<keyword evidence="2" id="KW-1185">Reference proteome</keyword>
<comment type="caution">
    <text evidence="1">The sequence shown here is derived from an EMBL/GenBank/DDBJ whole genome shotgun (WGS) entry which is preliminary data.</text>
</comment>
<evidence type="ECO:0000313" key="1">
    <source>
        <dbReference type="EMBL" id="KAJ4941638.1"/>
    </source>
</evidence>
<dbReference type="AlphaFoldDB" id="A0AAD6BBI9"/>
<name>A0AAD6BBI9_9TELE</name>
<reference evidence="1" key="1">
    <citation type="submission" date="2022-11" db="EMBL/GenBank/DDBJ databases">
        <title>Chromosome-level genome of Pogonophryne albipinna.</title>
        <authorList>
            <person name="Jo E."/>
        </authorList>
    </citation>
    <scope>NUCLEOTIDE SEQUENCE</scope>
    <source>
        <strain evidence="1">SGF0006</strain>
        <tissue evidence="1">Muscle</tissue>
    </source>
</reference>
<feature type="non-terminal residue" evidence="1">
    <location>
        <position position="1"/>
    </location>
</feature>
<organism evidence="1 2">
    <name type="scientific">Pogonophryne albipinna</name>
    <dbReference type="NCBI Taxonomy" id="1090488"/>
    <lineage>
        <taxon>Eukaryota</taxon>
        <taxon>Metazoa</taxon>
        <taxon>Chordata</taxon>
        <taxon>Craniata</taxon>
        <taxon>Vertebrata</taxon>
        <taxon>Euteleostomi</taxon>
        <taxon>Actinopterygii</taxon>
        <taxon>Neopterygii</taxon>
        <taxon>Teleostei</taxon>
        <taxon>Neoteleostei</taxon>
        <taxon>Acanthomorphata</taxon>
        <taxon>Eupercaria</taxon>
        <taxon>Perciformes</taxon>
        <taxon>Notothenioidei</taxon>
        <taxon>Pogonophryne</taxon>
    </lineage>
</organism>
<feature type="non-terminal residue" evidence="1">
    <location>
        <position position="61"/>
    </location>
</feature>
<evidence type="ECO:0000313" key="2">
    <source>
        <dbReference type="Proteomes" id="UP001219934"/>
    </source>
</evidence>